<dbReference type="AlphaFoldDB" id="A0A4T0V7J2"/>
<comment type="caution">
    <text evidence="2">The sequence shown here is derived from an EMBL/GenBank/DDBJ whole genome shotgun (WGS) entry which is preliminary data.</text>
</comment>
<gene>
    <name evidence="2" type="ORF">E5K04_02295</name>
</gene>
<dbReference type="Pfam" id="PF04246">
    <property type="entry name" value="RseC_MucC"/>
    <property type="match status" value="1"/>
</dbReference>
<dbReference type="PANTHER" id="PTHR35867:SF1">
    <property type="entry name" value="PROTEIN RSEC"/>
    <property type="match status" value="1"/>
</dbReference>
<evidence type="ECO:0008006" key="4">
    <source>
        <dbReference type="Google" id="ProtNLM"/>
    </source>
</evidence>
<dbReference type="Proteomes" id="UP000308891">
    <property type="component" value="Unassembled WGS sequence"/>
</dbReference>
<feature type="transmembrane region" description="Helical" evidence="1">
    <location>
        <begin position="73"/>
        <end position="95"/>
    </location>
</feature>
<proteinExistence type="predicted"/>
<dbReference type="OrthoDB" id="8536337at2"/>
<protein>
    <recommendedName>
        <fullName evidence="4">Fis family transcriptional regulator</fullName>
    </recommendedName>
</protein>
<accession>A0A4T0V7J2</accession>
<dbReference type="PIRSF" id="PIRSF004923">
    <property type="entry name" value="RseC"/>
    <property type="match status" value="1"/>
</dbReference>
<keyword evidence="1" id="KW-0812">Transmembrane</keyword>
<dbReference type="EMBL" id="STGJ01000001">
    <property type="protein sequence ID" value="TIC87266.1"/>
    <property type="molecule type" value="Genomic_DNA"/>
</dbReference>
<reference evidence="2 3" key="1">
    <citation type="submission" date="2019-04" db="EMBL/GenBank/DDBJ databases">
        <title>Crenobacter sp. nov.</title>
        <authorList>
            <person name="Shi S."/>
        </authorList>
    </citation>
    <scope>NUCLEOTIDE SEQUENCE [LARGE SCALE GENOMIC DNA]</scope>
    <source>
        <strain evidence="2 3">GY 70310</strain>
    </source>
</reference>
<dbReference type="InterPro" id="IPR026268">
    <property type="entry name" value="RseC"/>
</dbReference>
<dbReference type="RefSeq" id="WP_136551277.1">
    <property type="nucleotide sequence ID" value="NZ_STGJ01000001.1"/>
</dbReference>
<evidence type="ECO:0000256" key="1">
    <source>
        <dbReference type="SAM" id="Phobius"/>
    </source>
</evidence>
<feature type="transmembrane region" description="Helical" evidence="1">
    <location>
        <begin position="101"/>
        <end position="118"/>
    </location>
</feature>
<keyword evidence="3" id="KW-1185">Reference proteome</keyword>
<sequence>MTEAEARVLSVESGHAWVEPQPHSPCGHCDPVNGCRSMSIARLFGGATRFRVLDPLGVTPGDKVFVSVPEGGVLGSALLMYLAPLSGLVGGALLGNLAGEALAVAGAVSGAAIALFWARRRAARLKGDARYVPAITRRFDPALSPMEMPRRCRSGK</sequence>
<dbReference type="PANTHER" id="PTHR35867">
    <property type="entry name" value="PROTEIN RSEC"/>
    <property type="match status" value="1"/>
</dbReference>
<evidence type="ECO:0000313" key="2">
    <source>
        <dbReference type="EMBL" id="TIC87266.1"/>
    </source>
</evidence>
<keyword evidence="1" id="KW-1133">Transmembrane helix</keyword>
<dbReference type="InterPro" id="IPR007359">
    <property type="entry name" value="SigmaE_reg_RseC_MucC"/>
</dbReference>
<organism evidence="2 3">
    <name type="scientific">Crenobacter intestini</name>
    <dbReference type="NCBI Taxonomy" id="2563443"/>
    <lineage>
        <taxon>Bacteria</taxon>
        <taxon>Pseudomonadati</taxon>
        <taxon>Pseudomonadota</taxon>
        <taxon>Betaproteobacteria</taxon>
        <taxon>Neisseriales</taxon>
        <taxon>Neisseriaceae</taxon>
        <taxon>Crenobacter</taxon>
    </lineage>
</organism>
<evidence type="ECO:0000313" key="3">
    <source>
        <dbReference type="Proteomes" id="UP000308891"/>
    </source>
</evidence>
<name>A0A4T0V7J2_9NEIS</name>
<keyword evidence="1" id="KW-0472">Membrane</keyword>